<dbReference type="EMBL" id="JAACJJ010000042">
    <property type="protein sequence ID" value="KAF5316476.1"/>
    <property type="molecule type" value="Genomic_DNA"/>
</dbReference>
<evidence type="ECO:0000313" key="3">
    <source>
        <dbReference type="Proteomes" id="UP000567179"/>
    </source>
</evidence>
<feature type="compositionally biased region" description="Polar residues" evidence="1">
    <location>
        <begin position="22"/>
        <end position="37"/>
    </location>
</feature>
<dbReference type="Proteomes" id="UP000567179">
    <property type="component" value="Unassembled WGS sequence"/>
</dbReference>
<feature type="compositionally biased region" description="Low complexity" evidence="1">
    <location>
        <begin position="161"/>
        <end position="172"/>
    </location>
</feature>
<feature type="region of interest" description="Disordered" evidence="1">
    <location>
        <begin position="90"/>
        <end position="109"/>
    </location>
</feature>
<feature type="compositionally biased region" description="Low complexity" evidence="1">
    <location>
        <begin position="96"/>
        <end position="109"/>
    </location>
</feature>
<accession>A0A8H5B4G0</accession>
<feature type="compositionally biased region" description="Polar residues" evidence="1">
    <location>
        <begin position="1"/>
        <end position="15"/>
    </location>
</feature>
<feature type="compositionally biased region" description="Polar residues" evidence="1">
    <location>
        <begin position="211"/>
        <end position="225"/>
    </location>
</feature>
<evidence type="ECO:0000256" key="1">
    <source>
        <dbReference type="SAM" id="MobiDB-lite"/>
    </source>
</evidence>
<comment type="caution">
    <text evidence="2">The sequence shown here is derived from an EMBL/GenBank/DDBJ whole genome shotgun (WGS) entry which is preliminary data.</text>
</comment>
<gene>
    <name evidence="2" type="ORF">D9619_006701</name>
</gene>
<keyword evidence="3" id="KW-1185">Reference proteome</keyword>
<feature type="region of interest" description="Disordered" evidence="1">
    <location>
        <begin position="401"/>
        <end position="492"/>
    </location>
</feature>
<evidence type="ECO:0008006" key="4">
    <source>
        <dbReference type="Google" id="ProtNLM"/>
    </source>
</evidence>
<feature type="region of interest" description="Disordered" evidence="1">
    <location>
        <begin position="1"/>
        <end position="42"/>
    </location>
</feature>
<sequence>MPSNDINNTLSPYRSGQERSASRPSSRTSLRTHSPSFSLDDPVAVRNQVSTLKHSIRQQQAKLNTLEGIVRSGPRGLVSVSQPDLSEEANYNMAASSSSSPPSSYVPSPLMQTPVQIKRRSSHDVLLSLAGPDSGLPLPKQRETFEENGIREGVPMDSFKRSPSPSKSRIPISAVGHARALADEGTTSMTSTPRSFPRQLSTTLEVGPGDTSMTMPTSPNKRMSLTPGGTTKVLADLQAGVVTARNALENTKTQLRLSQRSVAQLTRQTEDLKEGRERLRLENEGLNNVVARKERLLQEVLERARKAEAEAATLKSQLKSETTVSKKTIREMEAALAESTALSQKSEREYITLRDSLKSMNESFKNDLDRLRDEMKRREDRLQAEGQKMAKMYKQLVAEVQKNRDSKEEIKSLKEENQRKEQEVAKHWQEEIEAMRKQVEEEGQKSEQANKTATHLAEELARLRRLMRHAGRRSTTGDDFDPEENVQPTPPP</sequence>
<feature type="compositionally biased region" description="Basic and acidic residues" evidence="1">
    <location>
        <begin position="401"/>
        <end position="445"/>
    </location>
</feature>
<dbReference type="OrthoDB" id="6088208at2759"/>
<feature type="region of interest" description="Disordered" evidence="1">
    <location>
        <begin position="153"/>
        <end position="172"/>
    </location>
</feature>
<organism evidence="2 3">
    <name type="scientific">Psilocybe cf. subviscida</name>
    <dbReference type="NCBI Taxonomy" id="2480587"/>
    <lineage>
        <taxon>Eukaryota</taxon>
        <taxon>Fungi</taxon>
        <taxon>Dikarya</taxon>
        <taxon>Basidiomycota</taxon>
        <taxon>Agaricomycotina</taxon>
        <taxon>Agaricomycetes</taxon>
        <taxon>Agaricomycetidae</taxon>
        <taxon>Agaricales</taxon>
        <taxon>Agaricineae</taxon>
        <taxon>Strophariaceae</taxon>
        <taxon>Psilocybe</taxon>
    </lineage>
</organism>
<feature type="compositionally biased region" description="Basic residues" evidence="1">
    <location>
        <begin position="463"/>
        <end position="472"/>
    </location>
</feature>
<reference evidence="2 3" key="1">
    <citation type="journal article" date="2020" name="ISME J.">
        <title>Uncovering the hidden diversity of litter-decomposition mechanisms in mushroom-forming fungi.</title>
        <authorList>
            <person name="Floudas D."/>
            <person name="Bentzer J."/>
            <person name="Ahren D."/>
            <person name="Johansson T."/>
            <person name="Persson P."/>
            <person name="Tunlid A."/>
        </authorList>
    </citation>
    <scope>NUCLEOTIDE SEQUENCE [LARGE SCALE GENOMIC DNA]</scope>
    <source>
        <strain evidence="2 3">CBS 101986</strain>
    </source>
</reference>
<feature type="region of interest" description="Disordered" evidence="1">
    <location>
        <begin position="204"/>
        <end position="225"/>
    </location>
</feature>
<evidence type="ECO:0000313" key="2">
    <source>
        <dbReference type="EMBL" id="KAF5316476.1"/>
    </source>
</evidence>
<dbReference type="AlphaFoldDB" id="A0A8H5B4G0"/>
<name>A0A8H5B4G0_9AGAR</name>
<protein>
    <recommendedName>
        <fullName evidence="4">SWI5-dependent HO expression protein 3</fullName>
    </recommendedName>
</protein>
<proteinExistence type="predicted"/>